<keyword evidence="2" id="KW-1185">Reference proteome</keyword>
<accession>A0ABW4VKB1</accession>
<evidence type="ECO:0000313" key="1">
    <source>
        <dbReference type="EMBL" id="MFD2033703.1"/>
    </source>
</evidence>
<evidence type="ECO:0000313" key="2">
    <source>
        <dbReference type="Proteomes" id="UP001597361"/>
    </source>
</evidence>
<organism evidence="1 2">
    <name type="scientific">Belliella marina</name>
    <dbReference type="NCBI Taxonomy" id="1644146"/>
    <lineage>
        <taxon>Bacteria</taxon>
        <taxon>Pseudomonadati</taxon>
        <taxon>Bacteroidota</taxon>
        <taxon>Cytophagia</taxon>
        <taxon>Cytophagales</taxon>
        <taxon>Cyclobacteriaceae</taxon>
        <taxon>Belliella</taxon>
    </lineage>
</organism>
<reference evidence="2" key="1">
    <citation type="journal article" date="2019" name="Int. J. Syst. Evol. Microbiol.">
        <title>The Global Catalogue of Microorganisms (GCM) 10K type strain sequencing project: providing services to taxonomists for standard genome sequencing and annotation.</title>
        <authorList>
            <consortium name="The Broad Institute Genomics Platform"/>
            <consortium name="The Broad Institute Genome Sequencing Center for Infectious Disease"/>
            <person name="Wu L."/>
            <person name="Ma J."/>
        </authorList>
    </citation>
    <scope>NUCLEOTIDE SEQUENCE [LARGE SCALE GENOMIC DNA]</scope>
    <source>
        <strain evidence="2">CGMCC 1.15180</strain>
    </source>
</reference>
<proteinExistence type="predicted"/>
<dbReference type="RefSeq" id="WP_376883355.1">
    <property type="nucleotide sequence ID" value="NZ_JBHUHR010000006.1"/>
</dbReference>
<name>A0ABW4VKB1_9BACT</name>
<protein>
    <submittedName>
        <fullName evidence="1">Uncharacterized protein</fullName>
    </submittedName>
</protein>
<comment type="caution">
    <text evidence="1">The sequence shown here is derived from an EMBL/GenBank/DDBJ whole genome shotgun (WGS) entry which is preliminary data.</text>
</comment>
<gene>
    <name evidence="1" type="ORF">ACFSKL_02815</name>
</gene>
<dbReference type="Proteomes" id="UP001597361">
    <property type="component" value="Unassembled WGS sequence"/>
</dbReference>
<sequence length="71" mass="8423">MKQVKMFRLSSSFRFDDFSIMNTASPIVKEMYNSLSRILRLKPGDNKIDAEVYENTLIRTPLEYREHLLHS</sequence>
<dbReference type="EMBL" id="JBHUHR010000006">
    <property type="protein sequence ID" value="MFD2033703.1"/>
    <property type="molecule type" value="Genomic_DNA"/>
</dbReference>